<accession>A0ABW8F2B1</accession>
<name>A0ABW8F2B1_9BURK</name>
<keyword evidence="3" id="KW-1185">Reference proteome</keyword>
<proteinExistence type="predicted"/>
<dbReference type="EMBL" id="JBIUZV010000009">
    <property type="protein sequence ID" value="MFJ3047429.1"/>
    <property type="molecule type" value="Genomic_DNA"/>
</dbReference>
<evidence type="ECO:0000313" key="2">
    <source>
        <dbReference type="EMBL" id="MFJ3047429.1"/>
    </source>
</evidence>
<organism evidence="2 3">
    <name type="scientific">Herbaspirillum chlorophenolicum</name>
    <dbReference type="NCBI Taxonomy" id="211589"/>
    <lineage>
        <taxon>Bacteria</taxon>
        <taxon>Pseudomonadati</taxon>
        <taxon>Pseudomonadota</taxon>
        <taxon>Betaproteobacteria</taxon>
        <taxon>Burkholderiales</taxon>
        <taxon>Oxalobacteraceae</taxon>
        <taxon>Herbaspirillum</taxon>
    </lineage>
</organism>
<evidence type="ECO:0000256" key="1">
    <source>
        <dbReference type="SAM" id="MobiDB-lite"/>
    </source>
</evidence>
<dbReference type="Proteomes" id="UP001617427">
    <property type="component" value="Unassembled WGS sequence"/>
</dbReference>
<evidence type="ECO:0000313" key="3">
    <source>
        <dbReference type="Proteomes" id="UP001617427"/>
    </source>
</evidence>
<sequence length="86" mass="9649">MQAIQRNKTNANNNYAGRAAQQYVIDGESRPSRFGKRFKGAGETPPHDDDCSSAYDKISKQMDDIVEGGSPQRFKRPKMESDIIAR</sequence>
<dbReference type="RefSeq" id="WP_050470312.1">
    <property type="nucleotide sequence ID" value="NZ_JBIUZV010000009.1"/>
</dbReference>
<feature type="region of interest" description="Disordered" evidence="1">
    <location>
        <begin position="26"/>
        <end position="86"/>
    </location>
</feature>
<gene>
    <name evidence="2" type="ORF">ACIPEN_16505</name>
</gene>
<reference evidence="2 3" key="1">
    <citation type="submission" date="2024-10" db="EMBL/GenBank/DDBJ databases">
        <title>The Natural Products Discovery Center: Release of the First 8490 Sequenced Strains for Exploring Actinobacteria Biosynthetic Diversity.</title>
        <authorList>
            <person name="Kalkreuter E."/>
            <person name="Kautsar S.A."/>
            <person name="Yang D."/>
            <person name="Bader C.D."/>
            <person name="Teijaro C.N."/>
            <person name="Fluegel L."/>
            <person name="Davis C.M."/>
            <person name="Simpson J.R."/>
            <person name="Lauterbach L."/>
            <person name="Steele A.D."/>
            <person name="Gui C."/>
            <person name="Meng S."/>
            <person name="Li G."/>
            <person name="Viehrig K."/>
            <person name="Ye F."/>
            <person name="Su P."/>
            <person name="Kiefer A.F."/>
            <person name="Nichols A."/>
            <person name="Cepeda A.J."/>
            <person name="Yan W."/>
            <person name="Fan B."/>
            <person name="Jiang Y."/>
            <person name="Adhikari A."/>
            <person name="Zheng C.-J."/>
            <person name="Schuster L."/>
            <person name="Cowan T.M."/>
            <person name="Smanski M.J."/>
            <person name="Chevrette M.G."/>
            <person name="De Carvalho L.P.S."/>
            <person name="Shen B."/>
        </authorList>
    </citation>
    <scope>NUCLEOTIDE SEQUENCE [LARGE SCALE GENOMIC DNA]</scope>
    <source>
        <strain evidence="2 3">NPDC087045</strain>
    </source>
</reference>
<feature type="compositionally biased region" description="Basic and acidic residues" evidence="1">
    <location>
        <begin position="77"/>
        <end position="86"/>
    </location>
</feature>
<protein>
    <submittedName>
        <fullName evidence="2">Uncharacterized protein</fullName>
    </submittedName>
</protein>
<comment type="caution">
    <text evidence="2">The sequence shown here is derived from an EMBL/GenBank/DDBJ whole genome shotgun (WGS) entry which is preliminary data.</text>
</comment>